<dbReference type="InterPro" id="IPR054471">
    <property type="entry name" value="GPIID_WHD"/>
</dbReference>
<sequence length="2668" mass="303509">MDSVQAINDPEKKPETSTQDNEARISMLTGRIKQLREEFATRGHGEYFNRSIELRREILALTEPKDRQNKALQLHLLSNELSDRFAETDYLDDLKESIELGIQALDLTSDGDPRKTVFLRRLEFLFEEKYEETEDIADLDEVIRYQRLSIDATDPTNSSLMAAWLFVLGAKLDKRAEVTGEIANLDESIEIFRKVVELKPGNLSAKKLIQALYNRYTWTSEVQDLEECVRLHRQITNSSDTDVGRAEWMIKKANYLCILHERTEDEHHLEEAFLVANEALALVPEANWKPKWLRCLGRLFGCQYLKTEGMADLEEAIRLERLALKLTPNGNEDEEVFTLTNLGNRLGDKYLRTNDVADIDEAIDCARQSLDLDPEKPERLYNLAIKLGDRFSRTEDLDDVDEAIELERKALKIMPVDHSERADYLNILGNQLGDRYKYTGDLDDLEEAIRNAEEALGLMSEDHALRAAWLNSLGNHYLDRYTATGDEHDLDLSITNYDRALHHDPSATEDRITAGQAILSNCSDSQQLYDTAKIAVSLIPKLVSWSHENQDRQYVLSQVVGLASDAAAAALQAGRSPMTALQLLEQGRGIIGSSLQDMRSDAQDLAKEHPGLAERYRTLQAELDRRAEHDRAADTQSQASINRRHAAAKEFTELAAEIRSLPWFEDFLLSHTEDEICGASERGPIVVINVSSLRCDALIVADSQVHTLELPSITLEELEQKVKPWTLASSQTLEWLWDAVMSPILSMLGFTGPPPTDAWPHVWWIPTGPLVQLPLHAAGYHRQQGSKAVLDRVISSYGSSIRNIIRGRRDSSQSPGSDQALLVAMEHTPGHDTLTFANGEVKLIDGIVHSMKLESIIPTRTKEEVIRYLPDCKIFHFAGHGLAHTEDPSKSCLLLEDWKENSLKVSDLLDMNLRQRSPFLAYLSACGTGQIKDETSFDENINLISAFQIAGFRHVIGTLWNVQDDISVEMAQMTYQELLDSDISDESICRGLHRATRELRRRWIEKHETSKSTMIPHQTWHPSRAASSAGDCTQSTRSVAITELENAVARFQAALTDDDRKRLQDLRNLPHDAQSIIVFTAELDMQQSGKRRGKSIASRLTSFLQIIQQFTPVIDTYIQSNPDISAIIWGSIKLTFMFLANFLSQFQSFVELLQGFGSLYSRLGHYQILFQDSTRLNDSICQFHTSVILCCERVIYLIRQSSMETKTIFITLKLIPVLQAFTTQVWRAITCSFQTEIRSYVENVKTKAENAQNEVELAKAQADFHEQRQQTEERQKASGHRQQLSAWATEHSTAMKDLQDLKEKHGRDKKRRRLINELTSYNFMPTFNSTRNKRHMGTAEWCFLTPEYQDWINARKTVVLHITGKIGSGKTTLASSIIERLCRTPVSGQFTSFFFLRFDDRKSLSASTVIRSCLQQLLASLLIQTLDSSAISELDGCLEQAQSSMFSVESLRLLYTTAAKNLDDWFIVIDGLDEVDVARQIGLLKFLSDTFDQLPEPHRVKLLLSSRETCASEIDRILPQTIRLYTGLKSTSSDIRLYTEDIIRNKIEASELIVSDPELVNQIIEVIHQKEKGMFLWVFLTIDDICSRKSDKDIRQALQDIPVDLPATFDRALRRVAAKKNNTAIVQKAFTLIQGSFEPLTLDQLREALSVEIGQQTLDQDDLVSGIDRLPTWCENLICVEESDTVHFSHHSIEKYLLTPGSADFKDFHLNADKCDQFMGELYVTYISLDNFQRAVGFTKSFNKDSSQMSIDIGGLAEQTMQTAGTKGYTFYEYACEHWFKHQLYIDSVKTEATWRLLGQILRRPRQYSQGEPWFEPAWTKGVSEIIGNDVLLFGPGFDSYRETAVSRETDEDGRLMNASTLRDLCHVFMYAIQKDNAGLACRVFMLLVEDYRRLANRRLHGYLSVVINRMAVSLQLNHVDVVRELRAAVASGISYFPPLGRNEALRNCTCPRKADYSLREEMCQLLETGYRRHEQPYLYPFAVLAEELGTGSSVERLRRFNRDKRFQMELILSSKTRLGRSFFDILIEGALIDTERMKVFVAERLVSPQRSAFHDDDLFGFFSNSYQSHYADLQQQLDNTLAFLGTMQAAKASDIQIVERSLLKCLEAGGSVPLHKETVILLFLKILLRHRWPLSISQGMVKVFFGEPLEQDLDDASDRILSRAVLLNLWDLATSLVDVQPVSPDERDLIGDISYIKLALHCEDCRRIARPAGTVRRVKCDEARPACTRCTSTGRTCDGYGETTLEQPSQVQSQIQAVTYGYRNSQEARSMQFFMERTLSQLTSFFPDEFWGISILQVAQSEPSISHALVSFSAYHEDYVNGVPGNNIPFALKYYNLSIKELRDSHRSLSHVHLVSCLVFICIEILQGHTGTAIRLFKDGLRMMSQYQVLDVQHSQATDLNDIHDHMRTLFTRLALQVALLVGDMRPEICLKFISGCKLTPFNTNYAFNSLREAREALNAILALQLAERTSSALVAMFSKWSQALDRFISSRGETTFTPSEQRSLALIDLHRRYFNIVLPWENKENHQYVLSLDSYTGEFEELVNCASRVLTFEETQAAPIFHLDIGAVPVLFMTVAWCRDPAIRRRAISLLMSNQAQEGVWSSRLTGRVARRIMEAEEEDLNVHSCKDVPGPRRVRSVLVSLGPREREAMIRYGLEDREWEEPIAW</sequence>
<dbReference type="GO" id="GO:0000981">
    <property type="term" value="F:DNA-binding transcription factor activity, RNA polymerase II-specific"/>
    <property type="evidence" value="ECO:0007669"/>
    <property type="project" value="InterPro"/>
</dbReference>
<dbReference type="PANTHER" id="PTHR10039:SF10">
    <property type="entry name" value="NACHT DOMAIN-CONTAINING PROTEIN"/>
    <property type="match status" value="1"/>
</dbReference>
<evidence type="ECO:0000259" key="5">
    <source>
        <dbReference type="PROSITE" id="PS50837"/>
    </source>
</evidence>
<dbReference type="InterPro" id="IPR027417">
    <property type="entry name" value="P-loop_NTPase"/>
</dbReference>
<dbReference type="Gene3D" id="1.25.40.10">
    <property type="entry name" value="Tetratricopeptide repeat domain"/>
    <property type="match status" value="2"/>
</dbReference>
<feature type="region of interest" description="Disordered" evidence="4">
    <location>
        <begin position="1263"/>
        <end position="1286"/>
    </location>
</feature>
<evidence type="ECO:0000313" key="7">
    <source>
        <dbReference type="Proteomes" id="UP000760494"/>
    </source>
</evidence>
<dbReference type="InterPro" id="IPR021858">
    <property type="entry name" value="Fun_TF"/>
</dbReference>
<evidence type="ECO:0000313" key="6">
    <source>
        <dbReference type="EMBL" id="VTT79579.1"/>
    </source>
</evidence>
<proteinExistence type="predicted"/>
<dbReference type="PROSITE" id="PS50837">
    <property type="entry name" value="NACHT"/>
    <property type="match status" value="1"/>
</dbReference>
<dbReference type="Pfam" id="PF11951">
    <property type="entry name" value="Fungal_trans_2"/>
    <property type="match status" value="1"/>
</dbReference>
<dbReference type="InterPro" id="IPR056884">
    <property type="entry name" value="NPHP3-like_N"/>
</dbReference>
<feature type="region of interest" description="Disordered" evidence="4">
    <location>
        <begin position="1012"/>
        <end position="1031"/>
    </location>
</feature>
<dbReference type="Gene3D" id="3.40.50.300">
    <property type="entry name" value="P-loop containing nucleotide triphosphate hydrolases"/>
    <property type="match status" value="1"/>
</dbReference>
<keyword evidence="1" id="KW-0677">Repeat</keyword>
<name>A0A9Q9RUJ9_FUSFU</name>
<feature type="coiled-coil region" evidence="3">
    <location>
        <begin position="435"/>
        <end position="462"/>
    </location>
</feature>
<dbReference type="Pfam" id="PF24883">
    <property type="entry name" value="NPHP3_N"/>
    <property type="match status" value="1"/>
</dbReference>
<dbReference type="InterPro" id="IPR011990">
    <property type="entry name" value="TPR-like_helical_dom_sf"/>
</dbReference>
<reference evidence="6" key="1">
    <citation type="submission" date="2019-05" db="EMBL/GenBank/DDBJ databases">
        <authorList>
            <person name="Piombo E."/>
        </authorList>
    </citation>
    <scope>NUCLEOTIDE SEQUENCE</scope>
    <source>
        <strain evidence="6">C2S</strain>
    </source>
</reference>
<keyword evidence="2" id="KW-0539">Nucleus</keyword>
<evidence type="ECO:0000256" key="2">
    <source>
        <dbReference type="ARBA" id="ARBA00023242"/>
    </source>
</evidence>
<dbReference type="InterPro" id="IPR036864">
    <property type="entry name" value="Zn2-C6_fun-type_DNA-bd_sf"/>
</dbReference>
<feature type="compositionally biased region" description="Basic and acidic residues" evidence="4">
    <location>
        <begin position="1263"/>
        <end position="1276"/>
    </location>
</feature>
<dbReference type="GO" id="GO:0008270">
    <property type="term" value="F:zinc ion binding"/>
    <property type="evidence" value="ECO:0007669"/>
    <property type="project" value="InterPro"/>
</dbReference>
<evidence type="ECO:0000256" key="3">
    <source>
        <dbReference type="SAM" id="Coils"/>
    </source>
</evidence>
<dbReference type="CDD" id="cd00067">
    <property type="entry name" value="GAL4"/>
    <property type="match status" value="1"/>
</dbReference>
<dbReference type="Proteomes" id="UP000760494">
    <property type="component" value="Unassembled WGS sequence"/>
</dbReference>
<dbReference type="Pfam" id="PF12770">
    <property type="entry name" value="CHAT"/>
    <property type="match status" value="1"/>
</dbReference>
<feature type="domain" description="NACHT" evidence="5">
    <location>
        <begin position="1358"/>
        <end position="1507"/>
    </location>
</feature>
<evidence type="ECO:0000256" key="4">
    <source>
        <dbReference type="SAM" id="MobiDB-lite"/>
    </source>
</evidence>
<organism evidence="6 7">
    <name type="scientific">Fusarium fujikuroi</name>
    <name type="common">Bakanae and foot rot disease fungus</name>
    <name type="synonym">Gibberella fujikuroi</name>
    <dbReference type="NCBI Taxonomy" id="5127"/>
    <lineage>
        <taxon>Eukaryota</taxon>
        <taxon>Fungi</taxon>
        <taxon>Dikarya</taxon>
        <taxon>Ascomycota</taxon>
        <taxon>Pezizomycotina</taxon>
        <taxon>Sordariomycetes</taxon>
        <taxon>Hypocreomycetidae</taxon>
        <taxon>Hypocreales</taxon>
        <taxon>Nectriaceae</taxon>
        <taxon>Fusarium</taxon>
        <taxon>Fusarium fujikuroi species complex</taxon>
    </lineage>
</organism>
<dbReference type="InterPro" id="IPR024983">
    <property type="entry name" value="CHAT_dom"/>
</dbReference>
<evidence type="ECO:0000256" key="1">
    <source>
        <dbReference type="ARBA" id="ARBA00022737"/>
    </source>
</evidence>
<protein>
    <recommendedName>
        <fullName evidence="5">NACHT domain-containing protein</fullName>
    </recommendedName>
</protein>
<dbReference type="SUPFAM" id="SSF52540">
    <property type="entry name" value="P-loop containing nucleoside triphosphate hydrolases"/>
    <property type="match status" value="1"/>
</dbReference>
<keyword evidence="3" id="KW-0175">Coiled coil</keyword>
<gene>
    <name evidence="6" type="ORF">C2S_11357</name>
</gene>
<accession>A0A9Q9RUJ9</accession>
<dbReference type="Pfam" id="PF22939">
    <property type="entry name" value="WHD_GPIID"/>
    <property type="match status" value="1"/>
</dbReference>
<feature type="region of interest" description="Disordered" evidence="4">
    <location>
        <begin position="1"/>
        <end position="23"/>
    </location>
</feature>
<dbReference type="EMBL" id="CABFJX010000397">
    <property type="protein sequence ID" value="VTT79579.1"/>
    <property type="molecule type" value="Genomic_DNA"/>
</dbReference>
<dbReference type="PANTHER" id="PTHR10039">
    <property type="entry name" value="AMELOGENIN"/>
    <property type="match status" value="1"/>
</dbReference>
<comment type="caution">
    <text evidence="6">The sequence shown here is derived from an EMBL/GenBank/DDBJ whole genome shotgun (WGS) entry which is preliminary data.</text>
</comment>
<dbReference type="Gene3D" id="4.10.240.10">
    <property type="entry name" value="Zn(2)-C6 fungal-type DNA-binding domain"/>
    <property type="match status" value="1"/>
</dbReference>
<dbReference type="SUPFAM" id="SSF48452">
    <property type="entry name" value="TPR-like"/>
    <property type="match status" value="2"/>
</dbReference>
<dbReference type="InterPro" id="IPR007111">
    <property type="entry name" value="NACHT_NTPase"/>
</dbReference>
<dbReference type="InterPro" id="IPR001138">
    <property type="entry name" value="Zn2Cys6_DnaBD"/>
</dbReference>